<dbReference type="EMBL" id="BBSA01000001">
    <property type="protein sequence ID" value="GAM60483.1"/>
    <property type="molecule type" value="Genomic_DNA"/>
</dbReference>
<dbReference type="Proteomes" id="UP000031670">
    <property type="component" value="Unassembled WGS sequence"/>
</dbReference>
<evidence type="ECO:0000259" key="4">
    <source>
        <dbReference type="SMART" id="SM00479"/>
    </source>
</evidence>
<keyword evidence="3" id="KW-0269">Exonuclease</keyword>
<proteinExistence type="predicted"/>
<evidence type="ECO:0000256" key="3">
    <source>
        <dbReference type="ARBA" id="ARBA00022839"/>
    </source>
</evidence>
<comment type="caution">
    <text evidence="5">The sequence shown here is derived from an EMBL/GenBank/DDBJ whole genome shotgun (WGS) entry which is preliminary data.</text>
</comment>
<protein>
    <submittedName>
        <fullName evidence="5">DNA polymerase III epsilon subunit</fullName>
    </submittedName>
</protein>
<reference evidence="5 6" key="1">
    <citation type="submission" date="2015-01" db="EMBL/GenBank/DDBJ databases">
        <title>Vibrio sp. C5 JCM 19232 whole genome shotgun sequence.</title>
        <authorList>
            <person name="Sawabe T."/>
            <person name="Meirelles P."/>
            <person name="Feng G."/>
            <person name="Sayaka M."/>
            <person name="Hattori M."/>
            <person name="Ohkuma M."/>
        </authorList>
    </citation>
    <scope>NUCLEOTIDE SEQUENCE [LARGE SCALE GENOMIC DNA]</scope>
    <source>
        <strain evidence="5 6">JCM19232</strain>
    </source>
</reference>
<feature type="domain" description="Exonuclease" evidence="4">
    <location>
        <begin position="47"/>
        <end position="221"/>
    </location>
</feature>
<dbReference type="GO" id="GO:0003676">
    <property type="term" value="F:nucleic acid binding"/>
    <property type="evidence" value="ECO:0007669"/>
    <property type="project" value="InterPro"/>
</dbReference>
<gene>
    <name evidence="5" type="ORF">JCM19232_816</name>
</gene>
<organism evidence="5 6">
    <name type="scientific">Vibrio ishigakensis</name>
    <dbReference type="NCBI Taxonomy" id="1481914"/>
    <lineage>
        <taxon>Bacteria</taxon>
        <taxon>Pseudomonadati</taxon>
        <taxon>Pseudomonadota</taxon>
        <taxon>Gammaproteobacteria</taxon>
        <taxon>Vibrionales</taxon>
        <taxon>Vibrionaceae</taxon>
        <taxon>Vibrio</taxon>
    </lineage>
</organism>
<dbReference type="InterPro" id="IPR012337">
    <property type="entry name" value="RNaseH-like_sf"/>
</dbReference>
<dbReference type="InterPro" id="IPR013520">
    <property type="entry name" value="Ribonucl_H"/>
</dbReference>
<dbReference type="GO" id="GO:0005829">
    <property type="term" value="C:cytosol"/>
    <property type="evidence" value="ECO:0007669"/>
    <property type="project" value="TreeGrafter"/>
</dbReference>
<keyword evidence="2" id="KW-0378">Hydrolase</keyword>
<dbReference type="InterPro" id="IPR036397">
    <property type="entry name" value="RNaseH_sf"/>
</dbReference>
<evidence type="ECO:0000256" key="2">
    <source>
        <dbReference type="ARBA" id="ARBA00022801"/>
    </source>
</evidence>
<evidence type="ECO:0000313" key="6">
    <source>
        <dbReference type="Proteomes" id="UP000031670"/>
    </source>
</evidence>
<dbReference type="AlphaFoldDB" id="A0A0B8PBC4"/>
<evidence type="ECO:0000313" key="5">
    <source>
        <dbReference type="EMBL" id="GAM60483.1"/>
    </source>
</evidence>
<dbReference type="Gene3D" id="3.30.420.10">
    <property type="entry name" value="Ribonuclease H-like superfamily/Ribonuclease H"/>
    <property type="match status" value="1"/>
</dbReference>
<dbReference type="SMART" id="SM00479">
    <property type="entry name" value="EXOIII"/>
    <property type="match status" value="1"/>
</dbReference>
<dbReference type="SUPFAM" id="SSF53098">
    <property type="entry name" value="Ribonuclease H-like"/>
    <property type="match status" value="1"/>
</dbReference>
<dbReference type="PANTHER" id="PTHR30231">
    <property type="entry name" value="DNA POLYMERASE III SUBUNIT EPSILON"/>
    <property type="match status" value="1"/>
</dbReference>
<accession>A0A0B8PBC4</accession>
<dbReference type="PANTHER" id="PTHR30231:SF4">
    <property type="entry name" value="PROTEIN NEN2"/>
    <property type="match status" value="1"/>
</dbReference>
<name>A0A0B8PBC4_9VIBR</name>
<reference evidence="5 6" key="2">
    <citation type="submission" date="2015-01" db="EMBL/GenBank/DDBJ databases">
        <authorList>
            <consortium name="NBRP consortium"/>
            <person name="Sawabe T."/>
            <person name="Meirelles P."/>
            <person name="Feng G."/>
            <person name="Sayaka M."/>
            <person name="Hattori M."/>
            <person name="Ohkuma M."/>
        </authorList>
    </citation>
    <scope>NUCLEOTIDE SEQUENCE [LARGE SCALE GENOMIC DNA]</scope>
    <source>
        <strain evidence="5 6">JCM19232</strain>
    </source>
</reference>
<sequence>MFSYFHPVERMKREQSAWKETGVSAQFFKELVGRLSPEIHSTVSDFEYIILDLETTGLDSETDRILSIGWVIMSEGKVDLANAVHFYINQESLVKPETAVINHITPQMLTEGISIHDAMRTFFEAAMDKVIIAHGCVVETRFLQQYLKEHYHLNELPLWWLDTMCIEKNMAKARQQHQDVDVTLAGSRERHGLPEYAGHNALIDAVATAELFMAQCKRLEPQQDVEFGYLYKLSQ</sequence>
<dbReference type="GO" id="GO:0006259">
    <property type="term" value="P:DNA metabolic process"/>
    <property type="evidence" value="ECO:0007669"/>
    <property type="project" value="UniProtKB-ARBA"/>
</dbReference>
<evidence type="ECO:0000256" key="1">
    <source>
        <dbReference type="ARBA" id="ARBA00022722"/>
    </source>
</evidence>
<dbReference type="GO" id="GO:0008408">
    <property type="term" value="F:3'-5' exonuclease activity"/>
    <property type="evidence" value="ECO:0007669"/>
    <property type="project" value="TreeGrafter"/>
</dbReference>
<keyword evidence="1" id="KW-0540">Nuclease</keyword>
<dbReference type="CDD" id="cd06127">
    <property type="entry name" value="DEDDh"/>
    <property type="match status" value="1"/>
</dbReference>
<dbReference type="Pfam" id="PF00929">
    <property type="entry name" value="RNase_T"/>
    <property type="match status" value="1"/>
</dbReference>